<keyword evidence="3" id="KW-1185">Reference proteome</keyword>
<gene>
    <name evidence="2" type="ORF">GCM10022285_21740</name>
</gene>
<sequence>MNQGGITALAMNRGEKGWFSGTAILAVVLLLLLLGSCGDDCDDVASIPKATVTVTTTPSPAGSQVGKSVESALKRVEQTGLSVVVHDASDGDQNPGRDWTVCFEKATLSKVDFAAVPDGAPCPQKDGQRIPWPRMPNVKGATYAEAVEKLGGAVGEVAIEAAYEDEVAHDTNNEVGGYANWKVCFQSVKAGAPLEYAPDVTLHAVEDSEACPSSKGLYKDPTNDPDYVDPDYVDPDDGWSEDDDGSDGSSSSEEDYYPGEKGGCPPGGCYNPCPPGGCR</sequence>
<feature type="region of interest" description="Disordered" evidence="1">
    <location>
        <begin position="211"/>
        <end position="279"/>
    </location>
</feature>
<evidence type="ECO:0000256" key="1">
    <source>
        <dbReference type="SAM" id="MobiDB-lite"/>
    </source>
</evidence>
<evidence type="ECO:0000313" key="2">
    <source>
        <dbReference type="EMBL" id="GAA4131844.1"/>
    </source>
</evidence>
<comment type="caution">
    <text evidence="2">The sequence shown here is derived from an EMBL/GenBank/DDBJ whole genome shotgun (WGS) entry which is preliminary data.</text>
</comment>
<reference evidence="3" key="1">
    <citation type="journal article" date="2019" name="Int. J. Syst. Evol. Microbiol.">
        <title>The Global Catalogue of Microorganisms (GCM) 10K type strain sequencing project: providing services to taxonomists for standard genome sequencing and annotation.</title>
        <authorList>
            <consortium name="The Broad Institute Genomics Platform"/>
            <consortium name="The Broad Institute Genome Sequencing Center for Infectious Disease"/>
            <person name="Wu L."/>
            <person name="Ma J."/>
        </authorList>
    </citation>
    <scope>NUCLEOTIDE SEQUENCE [LARGE SCALE GENOMIC DNA]</scope>
    <source>
        <strain evidence="3">JCM 17589</strain>
    </source>
</reference>
<dbReference type="Proteomes" id="UP001501845">
    <property type="component" value="Unassembled WGS sequence"/>
</dbReference>
<dbReference type="EMBL" id="BAABBU010000010">
    <property type="protein sequence ID" value="GAA4131844.1"/>
    <property type="molecule type" value="Genomic_DNA"/>
</dbReference>
<proteinExistence type="predicted"/>
<evidence type="ECO:0008006" key="4">
    <source>
        <dbReference type="Google" id="ProtNLM"/>
    </source>
</evidence>
<name>A0ABP7Y7P5_9ACTN</name>
<feature type="compositionally biased region" description="Acidic residues" evidence="1">
    <location>
        <begin position="226"/>
        <end position="257"/>
    </location>
</feature>
<organism evidence="2 3">
    <name type="scientific">Streptomyces tunisiensis</name>
    <dbReference type="NCBI Taxonomy" id="948699"/>
    <lineage>
        <taxon>Bacteria</taxon>
        <taxon>Bacillati</taxon>
        <taxon>Actinomycetota</taxon>
        <taxon>Actinomycetes</taxon>
        <taxon>Kitasatosporales</taxon>
        <taxon>Streptomycetaceae</taxon>
        <taxon>Streptomyces</taxon>
    </lineage>
</organism>
<accession>A0ABP7Y7P5</accession>
<protein>
    <recommendedName>
        <fullName evidence="4">PASTA domain-containing protein</fullName>
    </recommendedName>
</protein>
<evidence type="ECO:0000313" key="3">
    <source>
        <dbReference type="Proteomes" id="UP001501845"/>
    </source>
</evidence>